<dbReference type="EMBL" id="FZOH01000001">
    <property type="protein sequence ID" value="SNR86790.1"/>
    <property type="molecule type" value="Genomic_DNA"/>
</dbReference>
<evidence type="ECO:0000256" key="7">
    <source>
        <dbReference type="SAM" id="Phobius"/>
    </source>
</evidence>
<feature type="transmembrane region" description="Helical" evidence="7">
    <location>
        <begin position="131"/>
        <end position="150"/>
    </location>
</feature>
<keyword evidence="2" id="KW-1003">Cell membrane</keyword>
<evidence type="ECO:0000256" key="1">
    <source>
        <dbReference type="ARBA" id="ARBA00004162"/>
    </source>
</evidence>
<dbReference type="AlphaFoldDB" id="A0A238ZTW5"/>
<dbReference type="Pfam" id="PF04024">
    <property type="entry name" value="PspC"/>
    <property type="match status" value="1"/>
</dbReference>
<comment type="subcellular location">
    <subcellularLocation>
        <location evidence="1">Cell membrane</location>
        <topology evidence="1">Single-pass membrane protein</topology>
    </subcellularLocation>
</comment>
<dbReference type="RefSeq" id="WP_089402153.1">
    <property type="nucleotide sequence ID" value="NZ_FZOH01000001.1"/>
</dbReference>
<evidence type="ECO:0000313" key="9">
    <source>
        <dbReference type="EMBL" id="SNR86790.1"/>
    </source>
</evidence>
<feature type="domain" description="Phage shock protein PspC N-terminal" evidence="8">
    <location>
        <begin position="25"/>
        <end position="80"/>
    </location>
</feature>
<dbReference type="InterPro" id="IPR052027">
    <property type="entry name" value="PspC"/>
</dbReference>
<keyword evidence="5 7" id="KW-0472">Membrane</keyword>
<keyword evidence="3 7" id="KW-0812">Transmembrane</keyword>
<feature type="compositionally biased region" description="Pro residues" evidence="6">
    <location>
        <begin position="1"/>
        <end position="21"/>
    </location>
</feature>
<evidence type="ECO:0000256" key="4">
    <source>
        <dbReference type="ARBA" id="ARBA00022989"/>
    </source>
</evidence>
<accession>A0A238ZTW5</accession>
<evidence type="ECO:0000313" key="10">
    <source>
        <dbReference type="Proteomes" id="UP000198386"/>
    </source>
</evidence>
<evidence type="ECO:0000256" key="6">
    <source>
        <dbReference type="SAM" id="MobiDB-lite"/>
    </source>
</evidence>
<evidence type="ECO:0000256" key="5">
    <source>
        <dbReference type="ARBA" id="ARBA00023136"/>
    </source>
</evidence>
<keyword evidence="10" id="KW-1185">Reference proteome</keyword>
<evidence type="ECO:0000256" key="3">
    <source>
        <dbReference type="ARBA" id="ARBA00022692"/>
    </source>
</evidence>
<dbReference type="PANTHER" id="PTHR33885:SF3">
    <property type="entry name" value="PHAGE SHOCK PROTEIN C"/>
    <property type="match status" value="1"/>
</dbReference>
<organism evidence="9 10">
    <name type="scientific">Geodermatophilus saharensis</name>
    <dbReference type="NCBI Taxonomy" id="1137994"/>
    <lineage>
        <taxon>Bacteria</taxon>
        <taxon>Bacillati</taxon>
        <taxon>Actinomycetota</taxon>
        <taxon>Actinomycetes</taxon>
        <taxon>Geodermatophilales</taxon>
        <taxon>Geodermatophilaceae</taxon>
        <taxon>Geodermatophilus</taxon>
    </lineage>
</organism>
<feature type="transmembrane region" description="Helical" evidence="7">
    <location>
        <begin position="157"/>
        <end position="179"/>
    </location>
</feature>
<evidence type="ECO:0000259" key="8">
    <source>
        <dbReference type="Pfam" id="PF04024"/>
    </source>
</evidence>
<feature type="transmembrane region" description="Helical" evidence="7">
    <location>
        <begin position="51"/>
        <end position="78"/>
    </location>
</feature>
<dbReference type="PANTHER" id="PTHR33885">
    <property type="entry name" value="PHAGE SHOCK PROTEIN C"/>
    <property type="match status" value="1"/>
</dbReference>
<dbReference type="InterPro" id="IPR007168">
    <property type="entry name" value="Phageshock_PspC_N"/>
</dbReference>
<dbReference type="GO" id="GO:0005886">
    <property type="term" value="C:plasma membrane"/>
    <property type="evidence" value="ECO:0007669"/>
    <property type="project" value="UniProtKB-SubCell"/>
</dbReference>
<protein>
    <submittedName>
        <fullName evidence="9">Phage shock protein C (PspC) family protein</fullName>
    </submittedName>
</protein>
<proteinExistence type="predicted"/>
<gene>
    <name evidence="9" type="ORF">SAMN04488107_0332</name>
</gene>
<keyword evidence="4 7" id="KW-1133">Transmembrane helix</keyword>
<dbReference type="OrthoDB" id="7359894at2"/>
<reference evidence="10" key="1">
    <citation type="submission" date="2017-06" db="EMBL/GenBank/DDBJ databases">
        <authorList>
            <person name="Varghese N."/>
            <person name="Submissions S."/>
        </authorList>
    </citation>
    <scope>NUCLEOTIDE SEQUENCE [LARGE SCALE GENOMIC DNA]</scope>
    <source>
        <strain evidence="10">DSM 45423</strain>
    </source>
</reference>
<feature type="transmembrane region" description="Helical" evidence="7">
    <location>
        <begin position="99"/>
        <end position="119"/>
    </location>
</feature>
<dbReference type="Proteomes" id="UP000198386">
    <property type="component" value="Unassembled WGS sequence"/>
</dbReference>
<feature type="region of interest" description="Disordered" evidence="6">
    <location>
        <begin position="1"/>
        <end position="28"/>
    </location>
</feature>
<evidence type="ECO:0000256" key="2">
    <source>
        <dbReference type="ARBA" id="ARBA00022475"/>
    </source>
</evidence>
<sequence length="297" mass="30322">MTAPFPPEAPLVGGPPPPGPAARPTLRRSRTDKVVGGVAGGLAEYSGVDPLLWRVGFVALTLAGGTGIAVYLLLWLLMPAGPRHPAAAGAPAAPPGPRSPVAGITVAGLLIVVGLMVLVTRYTGLDLGPRGFLAGALLVVGLGLVASAFSRGRAPRGGLIALGSVLTLALLFTSSVSAWTDGHGGVGDREYHPDSVEEMRAVYDLGAGNMEIDLGGIDADDLDGQEVRVDHGLGDLEITVPEDADVRVVLEQGVGEAELFGETTGEGGYFRAEDGDGRPELVLTIHHGAGDLEVSRA</sequence>
<name>A0A238ZTW5_9ACTN</name>